<dbReference type="InterPro" id="IPR000639">
    <property type="entry name" value="Epox_hydrolase-like"/>
</dbReference>
<sequence length="386" mass="42108">MNFILKVCVFAAVILLASTPLSALSTLSPLQAPPAQAKPFSPDKNKYWKWRGTSMRYVVGNPPKSSSTTKGNLVLIHGFGGNADHWRRNVEPLAAAGFKVFAIDLLGYGYSSKINPNEAKKMKGLNGENGRDFSSFPQKYNGDANAVGPFGPVGSTPFTSMEHPLESVYNFYTWSEQLTSFIDEVVGGEAFLACNSIGSCVGLQAAIDRPEVVKGVVILDPSLRLLNVKRQNPFFVPLVTIFQKLLRETFVGKWFFSQVATEKTVSEVLKQAYGDPEQVSDELVKCILDPGLTEGATEVFLDFISYSAGPLPEEQLKIISMEGNSVPVGIGWGTADPWEPSSTIDLYAKEDCVKMTRLFDGVGHCPQDEAPDAVNTFIVDFIASLE</sequence>
<feature type="signal peptide" evidence="1">
    <location>
        <begin position="1"/>
        <end position="23"/>
    </location>
</feature>
<proteinExistence type="predicted"/>
<dbReference type="GO" id="GO:0003824">
    <property type="term" value="F:catalytic activity"/>
    <property type="evidence" value="ECO:0007669"/>
    <property type="project" value="InterPro"/>
</dbReference>
<dbReference type="OrthoDB" id="408373at2759"/>
<dbReference type="PRINTS" id="PR00412">
    <property type="entry name" value="EPOXHYDRLASE"/>
</dbReference>
<dbReference type="Pfam" id="PF12697">
    <property type="entry name" value="Abhydrolase_6"/>
    <property type="match status" value="1"/>
</dbReference>
<feature type="domain" description="AB hydrolase-1" evidence="2">
    <location>
        <begin position="73"/>
        <end position="375"/>
    </location>
</feature>
<comment type="caution">
    <text evidence="3">The sequence shown here is derived from an EMBL/GenBank/DDBJ whole genome shotgun (WGS) entry which is preliminary data.</text>
</comment>
<evidence type="ECO:0000313" key="4">
    <source>
        <dbReference type="Proteomes" id="UP001165065"/>
    </source>
</evidence>
<protein>
    <recommendedName>
        <fullName evidence="2">AB hydrolase-1 domain-containing protein</fullName>
    </recommendedName>
</protein>
<dbReference type="EMBL" id="BRYA01000576">
    <property type="protein sequence ID" value="GMI23889.1"/>
    <property type="molecule type" value="Genomic_DNA"/>
</dbReference>
<dbReference type="PANTHER" id="PTHR46438:SF12">
    <property type="entry name" value="ALPHA_BETA-HYDROLASES SUPERFAMILY PROTEIN"/>
    <property type="match status" value="1"/>
</dbReference>
<dbReference type="InterPro" id="IPR029058">
    <property type="entry name" value="AB_hydrolase_fold"/>
</dbReference>
<dbReference type="SUPFAM" id="SSF53474">
    <property type="entry name" value="alpha/beta-Hydrolases"/>
    <property type="match status" value="1"/>
</dbReference>
<gene>
    <name evidence="3" type="ORF">TrCOL_g4471</name>
</gene>
<keyword evidence="4" id="KW-1185">Reference proteome</keyword>
<dbReference type="InterPro" id="IPR000073">
    <property type="entry name" value="AB_hydrolase_1"/>
</dbReference>
<dbReference type="Gene3D" id="3.40.50.1820">
    <property type="entry name" value="alpha/beta hydrolase"/>
    <property type="match status" value="1"/>
</dbReference>
<feature type="chain" id="PRO_5040757369" description="AB hydrolase-1 domain-containing protein" evidence="1">
    <location>
        <begin position="24"/>
        <end position="386"/>
    </location>
</feature>
<evidence type="ECO:0000259" key="2">
    <source>
        <dbReference type="Pfam" id="PF12697"/>
    </source>
</evidence>
<organism evidence="3 4">
    <name type="scientific">Triparma columacea</name>
    <dbReference type="NCBI Taxonomy" id="722753"/>
    <lineage>
        <taxon>Eukaryota</taxon>
        <taxon>Sar</taxon>
        <taxon>Stramenopiles</taxon>
        <taxon>Ochrophyta</taxon>
        <taxon>Bolidophyceae</taxon>
        <taxon>Parmales</taxon>
        <taxon>Triparmaceae</taxon>
        <taxon>Triparma</taxon>
    </lineage>
</organism>
<dbReference type="PANTHER" id="PTHR46438">
    <property type="entry name" value="ALPHA/BETA-HYDROLASES SUPERFAMILY PROTEIN"/>
    <property type="match status" value="1"/>
</dbReference>
<evidence type="ECO:0000256" key="1">
    <source>
        <dbReference type="SAM" id="SignalP"/>
    </source>
</evidence>
<accession>A0A9W7FYB2</accession>
<dbReference type="Proteomes" id="UP001165065">
    <property type="component" value="Unassembled WGS sequence"/>
</dbReference>
<reference evidence="4" key="1">
    <citation type="journal article" date="2023" name="Commun. Biol.">
        <title>Genome analysis of Parmales, the sister group of diatoms, reveals the evolutionary specialization of diatoms from phago-mixotrophs to photoautotrophs.</title>
        <authorList>
            <person name="Ban H."/>
            <person name="Sato S."/>
            <person name="Yoshikawa S."/>
            <person name="Yamada K."/>
            <person name="Nakamura Y."/>
            <person name="Ichinomiya M."/>
            <person name="Sato N."/>
            <person name="Blanc-Mathieu R."/>
            <person name="Endo H."/>
            <person name="Kuwata A."/>
            <person name="Ogata H."/>
        </authorList>
    </citation>
    <scope>NUCLEOTIDE SEQUENCE [LARGE SCALE GENOMIC DNA]</scope>
</reference>
<name>A0A9W7FYB2_9STRA</name>
<dbReference type="AlphaFoldDB" id="A0A9W7FYB2"/>
<keyword evidence="1" id="KW-0732">Signal</keyword>
<evidence type="ECO:0000313" key="3">
    <source>
        <dbReference type="EMBL" id="GMI23889.1"/>
    </source>
</evidence>